<comment type="similarity">
    <text evidence="9">Belongs to the GSP H family.</text>
</comment>
<evidence type="ECO:0000256" key="9">
    <source>
        <dbReference type="ARBA" id="ARBA00025772"/>
    </source>
</evidence>
<dbReference type="STRING" id="415747.SAMN03097708_01897"/>
<dbReference type="Proteomes" id="UP000199648">
    <property type="component" value="Unassembled WGS sequence"/>
</dbReference>
<dbReference type="InterPro" id="IPR012902">
    <property type="entry name" value="N_methyl_site"/>
</dbReference>
<dbReference type="EMBL" id="FMWD01000005">
    <property type="protein sequence ID" value="SCZ59632.1"/>
    <property type="molecule type" value="Genomic_DNA"/>
</dbReference>
<evidence type="ECO:0000256" key="5">
    <source>
        <dbReference type="ARBA" id="ARBA00022519"/>
    </source>
</evidence>
<keyword evidence="7 12" id="KW-1133">Transmembrane helix</keyword>
<evidence type="ECO:0000256" key="7">
    <source>
        <dbReference type="ARBA" id="ARBA00022989"/>
    </source>
</evidence>
<organism evidence="14 15">
    <name type="scientific">Thiohalomonas denitrificans</name>
    <dbReference type="NCBI Taxonomy" id="415747"/>
    <lineage>
        <taxon>Bacteria</taxon>
        <taxon>Pseudomonadati</taxon>
        <taxon>Pseudomonadota</taxon>
        <taxon>Gammaproteobacteria</taxon>
        <taxon>Thiohalomonadales</taxon>
        <taxon>Thiohalomonadaceae</taxon>
        <taxon>Thiohalomonas</taxon>
    </lineage>
</organism>
<name>A0A1G5QDA6_9GAMM</name>
<dbReference type="GO" id="GO:0015627">
    <property type="term" value="C:type II protein secretion system complex"/>
    <property type="evidence" value="ECO:0007669"/>
    <property type="project" value="InterPro"/>
</dbReference>
<accession>A0A1G5QDA6</accession>
<dbReference type="InterPro" id="IPR022346">
    <property type="entry name" value="T2SS_GspH"/>
</dbReference>
<dbReference type="GO" id="GO:0005886">
    <property type="term" value="C:plasma membrane"/>
    <property type="evidence" value="ECO:0007669"/>
    <property type="project" value="UniProtKB-SubCell"/>
</dbReference>
<evidence type="ECO:0000313" key="15">
    <source>
        <dbReference type="Proteomes" id="UP000199648"/>
    </source>
</evidence>
<protein>
    <recommendedName>
        <fullName evidence="2">Type II secretion system protein H</fullName>
    </recommendedName>
    <alternativeName>
        <fullName evidence="10">General secretion pathway protein H</fullName>
    </alternativeName>
</protein>
<keyword evidence="15" id="KW-1185">Reference proteome</keyword>
<evidence type="ECO:0000256" key="1">
    <source>
        <dbReference type="ARBA" id="ARBA00004377"/>
    </source>
</evidence>
<dbReference type="PROSITE" id="PS00409">
    <property type="entry name" value="PROKAR_NTER_METHYL"/>
    <property type="match status" value="1"/>
</dbReference>
<gene>
    <name evidence="14" type="ORF">SAMN03097708_01897</name>
</gene>
<dbReference type="NCBIfam" id="TIGR01708">
    <property type="entry name" value="typeII_sec_gspH"/>
    <property type="match status" value="1"/>
</dbReference>
<dbReference type="GO" id="GO:0015628">
    <property type="term" value="P:protein secretion by the type II secretion system"/>
    <property type="evidence" value="ECO:0007669"/>
    <property type="project" value="InterPro"/>
</dbReference>
<keyword evidence="4" id="KW-0488">Methylation</keyword>
<dbReference type="Pfam" id="PF12019">
    <property type="entry name" value="GspH"/>
    <property type="match status" value="1"/>
</dbReference>
<evidence type="ECO:0000256" key="8">
    <source>
        <dbReference type="ARBA" id="ARBA00023136"/>
    </source>
</evidence>
<reference evidence="14 15" key="1">
    <citation type="submission" date="2016-10" db="EMBL/GenBank/DDBJ databases">
        <authorList>
            <person name="de Groot N.N."/>
        </authorList>
    </citation>
    <scope>NUCLEOTIDE SEQUENCE [LARGE SCALE GENOMIC DNA]</scope>
    <source>
        <strain evidence="14 15">HLD2</strain>
    </source>
</reference>
<evidence type="ECO:0000256" key="2">
    <source>
        <dbReference type="ARBA" id="ARBA00021549"/>
    </source>
</evidence>
<dbReference type="PRINTS" id="PR00885">
    <property type="entry name" value="BCTERIALGSPH"/>
</dbReference>
<dbReference type="Gene3D" id="3.55.40.10">
    <property type="entry name" value="minor pseudopilin epsh domain"/>
    <property type="match status" value="1"/>
</dbReference>
<evidence type="ECO:0000256" key="6">
    <source>
        <dbReference type="ARBA" id="ARBA00022692"/>
    </source>
</evidence>
<dbReference type="InterPro" id="IPR045584">
    <property type="entry name" value="Pilin-like"/>
</dbReference>
<dbReference type="Pfam" id="PF07963">
    <property type="entry name" value="N_methyl"/>
    <property type="match status" value="1"/>
</dbReference>
<sequence>MTRPAPGRLSGNRGFTLLELMVVMVIIGVIIGFAALSIGDGGRSERIETEARRLAALMQLTGDEAILNGSQLGLLLTPEGYRFLTLGQEEWEPVEGDQLLRARKLPDGVAMELRVDGMPVGVEEDPKKPEPHLVFLSSGDRTPFEMELGPADSFGELDEEGTRHHLEAGPFGPITLTGPGIRPADFEDE</sequence>
<dbReference type="SUPFAM" id="SSF54523">
    <property type="entry name" value="Pili subunits"/>
    <property type="match status" value="1"/>
</dbReference>
<evidence type="ECO:0000313" key="14">
    <source>
        <dbReference type="EMBL" id="SCZ59632.1"/>
    </source>
</evidence>
<feature type="region of interest" description="Disordered" evidence="11">
    <location>
        <begin position="164"/>
        <end position="189"/>
    </location>
</feature>
<feature type="transmembrane region" description="Helical" evidence="12">
    <location>
        <begin position="20"/>
        <end position="38"/>
    </location>
</feature>
<dbReference type="InterPro" id="IPR049875">
    <property type="entry name" value="TypeII_GspH"/>
</dbReference>
<dbReference type="NCBIfam" id="TIGR02532">
    <property type="entry name" value="IV_pilin_GFxxxE"/>
    <property type="match status" value="1"/>
</dbReference>
<dbReference type="RefSeq" id="WP_175452507.1">
    <property type="nucleotide sequence ID" value="NZ_FMWD01000005.1"/>
</dbReference>
<evidence type="ECO:0000256" key="10">
    <source>
        <dbReference type="ARBA" id="ARBA00030775"/>
    </source>
</evidence>
<evidence type="ECO:0000256" key="3">
    <source>
        <dbReference type="ARBA" id="ARBA00022475"/>
    </source>
</evidence>
<keyword evidence="5" id="KW-0997">Cell inner membrane</keyword>
<keyword evidence="8 12" id="KW-0472">Membrane</keyword>
<feature type="domain" description="General secretion pathway GspH" evidence="13">
    <location>
        <begin position="50"/>
        <end position="149"/>
    </location>
</feature>
<evidence type="ECO:0000256" key="12">
    <source>
        <dbReference type="SAM" id="Phobius"/>
    </source>
</evidence>
<dbReference type="InterPro" id="IPR002416">
    <property type="entry name" value="T2SS_protein-GspH"/>
</dbReference>
<keyword evidence="6 12" id="KW-0812">Transmembrane</keyword>
<evidence type="ECO:0000259" key="13">
    <source>
        <dbReference type="Pfam" id="PF12019"/>
    </source>
</evidence>
<dbReference type="AlphaFoldDB" id="A0A1G5QDA6"/>
<comment type="subcellular location">
    <subcellularLocation>
        <location evidence="1">Cell inner membrane</location>
        <topology evidence="1">Single-pass membrane protein</topology>
    </subcellularLocation>
</comment>
<proteinExistence type="inferred from homology"/>
<evidence type="ECO:0000256" key="4">
    <source>
        <dbReference type="ARBA" id="ARBA00022481"/>
    </source>
</evidence>
<evidence type="ECO:0000256" key="11">
    <source>
        <dbReference type="SAM" id="MobiDB-lite"/>
    </source>
</evidence>
<keyword evidence="3" id="KW-1003">Cell membrane</keyword>